<protein>
    <submittedName>
        <fullName evidence="2">EH_Signature domain-containing protein</fullName>
    </submittedName>
</protein>
<dbReference type="AlphaFoldDB" id="A0A1I2QWB6"/>
<organism evidence="2 3">
    <name type="scientific">Neptunomonas qingdaonensis</name>
    <dbReference type="NCBI Taxonomy" id="1045558"/>
    <lineage>
        <taxon>Bacteria</taxon>
        <taxon>Pseudomonadati</taxon>
        <taxon>Pseudomonadota</taxon>
        <taxon>Gammaproteobacteria</taxon>
        <taxon>Oceanospirillales</taxon>
        <taxon>Oceanospirillaceae</taxon>
        <taxon>Neptunomonas</taxon>
    </lineage>
</organism>
<dbReference type="EMBL" id="FOOU01000005">
    <property type="protein sequence ID" value="SFG29916.1"/>
    <property type="molecule type" value="Genomic_DNA"/>
</dbReference>
<accession>A0A1I2QWB6</accession>
<dbReference type="InterPro" id="IPR028943">
    <property type="entry name" value="ZorC_EH_Signature_dom"/>
</dbReference>
<dbReference type="STRING" id="1045558.SAMN05216175_10554"/>
<dbReference type="Pfam" id="PF15611">
    <property type="entry name" value="EH_Signature"/>
    <property type="match status" value="1"/>
</dbReference>
<dbReference type="OrthoDB" id="3035290at2"/>
<reference evidence="3" key="1">
    <citation type="submission" date="2016-10" db="EMBL/GenBank/DDBJ databases">
        <authorList>
            <person name="Varghese N."/>
            <person name="Submissions S."/>
        </authorList>
    </citation>
    <scope>NUCLEOTIDE SEQUENCE [LARGE SCALE GENOMIC DNA]</scope>
    <source>
        <strain evidence="3">CGMCC 1.10971</strain>
    </source>
</reference>
<gene>
    <name evidence="2" type="ORF">SAMN05216175_10554</name>
</gene>
<evidence type="ECO:0000259" key="1">
    <source>
        <dbReference type="Pfam" id="PF15611"/>
    </source>
</evidence>
<dbReference type="Proteomes" id="UP000198623">
    <property type="component" value="Unassembled WGS sequence"/>
</dbReference>
<evidence type="ECO:0000313" key="3">
    <source>
        <dbReference type="Proteomes" id="UP000198623"/>
    </source>
</evidence>
<dbReference type="RefSeq" id="WP_090726948.1">
    <property type="nucleotide sequence ID" value="NZ_FOOU01000005.1"/>
</dbReference>
<proteinExistence type="predicted"/>
<evidence type="ECO:0000313" key="2">
    <source>
        <dbReference type="EMBL" id="SFG29916.1"/>
    </source>
</evidence>
<feature type="domain" description="Zorya protein ZorC EH" evidence="1">
    <location>
        <begin position="110"/>
        <end position="448"/>
    </location>
</feature>
<name>A0A1I2QWB6_9GAMM</name>
<sequence>MYTRRATEDFDFKPLKDGPSLQHSQLKLTAERVSNQLFFSELKEPENRSVLEVYNYLLRLYSEQKNLNNLPSRYVATTPWALLIPLVEGQQELAALPGFLDLYFKFLLERTPRSVLPPLIHVFLFYYPVKKSYFDEFRTNIQSLLNVISSLRANKLREELSSSGFLSGKGHTKLVADLKDTRSISRTLQLYRLTGALEKSQFTEFCFGHFLTEVGGLLNQQNEQRELDFVNDLLGFISDGKNMDFPSLRVQIADSLLTPFQFQQPYKPVQERLKDFFMDQYGDPRLNVSRWVGVSDNSMSVIRQWLVEDTLEDFFALLSHVARNDPMADRHWAYRKRFWQAYLRKGFISEAWVALGSNANLAASEFLGANKSLYASLRAADSKHSSLIMKIGDLVITEWSHSGSYRAWHEFNNPPRFYRSQYTRDDLIKAPDFEGAHHGSQTGGWQKKLSDIIQDNTALRVSRSEYMHD</sequence>
<keyword evidence="3" id="KW-1185">Reference proteome</keyword>